<feature type="domain" description="Rho-GAP" evidence="10">
    <location>
        <begin position="49"/>
        <end position="239"/>
    </location>
</feature>
<reference evidence="11 12" key="1">
    <citation type="submission" date="2013-11" db="EMBL/GenBank/DDBJ databases">
        <title>The Damaraland mole rat (Fukomys damarensis) genome and evolution of African mole rats.</title>
        <authorList>
            <person name="Gladyshev V.N."/>
            <person name="Fang X."/>
        </authorList>
    </citation>
    <scope>NUCLEOTIDE SEQUENCE [LARGE SCALE GENOMIC DNA]</scope>
    <source>
        <tissue evidence="11">Liver</tissue>
    </source>
</reference>
<sequence>MWDKRLVRLALLQHLRAVYGIKVKGGRGQCDRRKREAAATEIGGKIFGVPFNALPNSVVPEYGHIPSFLVDACTALEEHIHTEGLFRKSGSVIRLRALKNKLDNGEGGLSSALPCDIAGLLKQFFRELPEPILSADLHEALFKAQQLGSEEKNTATLLLSCLMADHTVDILRYFFNFLRNVSLRSSKNKMDSSNLAVIFAPNLLHTSEGQEKMSTNTERKLRIQAAVIQTLIDCASDIGRVPDFILEKIPAMLGVDGLCATPSLEGFEEGEHETPSECKRKRRQSVGDFVNGALNKLKSNRTPSITPQHDGTAQLSVSPMILTPNAKRKLPVDSFHGFSSKKRKSIKHSFNFELLPSNLFSSSLTPVSVQCDTSPECSSQSSLSPVAVSGNHLINEGVLRRSKRIAGKKVCRAESGKAGCFSPKISRKEKVRRSLRLKFSLGKNRDTNGCSGVNRYETVGRRLASQAGLKNRIESVKTGLHFSPDIAERLPKKGSVKIRKSEENLVTPERLYGRSYQMSWTRLSNSSFQEMDANEASPRMGNAEVQNFSLEPEITIEKSPGESCELTPSVSHSETNSDVTESSLSGDEHNLTSETLEKIQKAFSESGNNLHALLSHRQPIMSVEKEKISETSYGECKSEENLLDTNDLTVTESEENYENYAIKDESCFSERAFSSHQTQKFGGETTVKCSSTQMKVEHHKDIHSDIRGDNLVQQEFPVGEQIKEEQSPKDKQNSQSKENENRFEENSVKCAAPGEDEAKLSSSQQSTCDITNLSKPRPVRIAKQQSLVETHNKTVSESVHTTEHGKVSDHIQWFNQLSLNESHRTKTKSPLKFQRTPVRQSVRRINSLLEYSRQPARQKLMYRGDAASPLVKSVSCDSALPSCAGSTSRESSVLGAKLGPQEQTSVTMKRHPGSFGSTKVCKQEVIPDGQVKVPLVDLTNHDILRSVVNNDMSFSPGMMSRVLRKPSERERAWYKGSPKNPIAKAQLLPTSKPVDL</sequence>
<evidence type="ECO:0000313" key="12">
    <source>
        <dbReference type="Proteomes" id="UP000028990"/>
    </source>
</evidence>
<dbReference type="PROSITE" id="PS50238">
    <property type="entry name" value="RHOGAP"/>
    <property type="match status" value="1"/>
</dbReference>
<evidence type="ECO:0000256" key="4">
    <source>
        <dbReference type="ARBA" id="ARBA00023242"/>
    </source>
</evidence>
<dbReference type="CDD" id="cd04394">
    <property type="entry name" value="RhoGAP-ARHGAP11A"/>
    <property type="match status" value="1"/>
</dbReference>
<feature type="compositionally biased region" description="Basic and acidic residues" evidence="8">
    <location>
        <begin position="721"/>
        <end position="747"/>
    </location>
</feature>
<keyword evidence="2" id="KW-0343">GTPase activation</keyword>
<evidence type="ECO:0000256" key="8">
    <source>
        <dbReference type="SAM" id="MobiDB-lite"/>
    </source>
</evidence>
<comment type="subcellular location">
    <subcellularLocation>
        <location evidence="1">Nucleus</location>
    </subcellularLocation>
</comment>
<dbReference type="InterPro" id="IPR000198">
    <property type="entry name" value="RhoGAP_dom"/>
</dbReference>
<organism evidence="11 12">
    <name type="scientific">Fukomys damarensis</name>
    <name type="common">Damaraland mole rat</name>
    <name type="synonym">Cryptomys damarensis</name>
    <dbReference type="NCBI Taxonomy" id="885580"/>
    <lineage>
        <taxon>Eukaryota</taxon>
        <taxon>Metazoa</taxon>
        <taxon>Chordata</taxon>
        <taxon>Craniata</taxon>
        <taxon>Vertebrata</taxon>
        <taxon>Euteleostomi</taxon>
        <taxon>Mammalia</taxon>
        <taxon>Eutheria</taxon>
        <taxon>Euarchontoglires</taxon>
        <taxon>Glires</taxon>
        <taxon>Rodentia</taxon>
        <taxon>Hystricomorpha</taxon>
        <taxon>Bathyergidae</taxon>
        <taxon>Fukomys</taxon>
    </lineage>
</organism>
<dbReference type="EMBL" id="KN122106">
    <property type="protein sequence ID" value="KFO32903.1"/>
    <property type="molecule type" value="Genomic_DNA"/>
</dbReference>
<dbReference type="SUPFAM" id="SSF48350">
    <property type="entry name" value="GTPase activation domain, GAP"/>
    <property type="match status" value="1"/>
</dbReference>
<dbReference type="SMART" id="SM00324">
    <property type="entry name" value="RhoGAP"/>
    <property type="match status" value="1"/>
</dbReference>
<evidence type="ECO:0000256" key="2">
    <source>
        <dbReference type="ARBA" id="ARBA00022468"/>
    </source>
</evidence>
<feature type="compositionally biased region" description="Polar residues" evidence="8">
    <location>
        <begin position="566"/>
        <end position="585"/>
    </location>
</feature>
<keyword evidence="4" id="KW-0539">Nucleus</keyword>
<dbReference type="Pfam" id="PF00620">
    <property type="entry name" value="RhoGAP"/>
    <property type="match status" value="1"/>
</dbReference>
<dbReference type="AlphaFoldDB" id="A0A091DQZ8"/>
<protein>
    <recommendedName>
        <fullName evidence="6">Rho GTPase-activating protein 11A</fullName>
    </recommendedName>
    <alternativeName>
        <fullName evidence="7">Rho-type GTPase-activating protein 11A</fullName>
    </alternativeName>
</protein>
<evidence type="ECO:0000256" key="3">
    <source>
        <dbReference type="ARBA" id="ARBA00022553"/>
    </source>
</evidence>
<dbReference type="STRING" id="885580.ENSFDAP00000013843"/>
<evidence type="ECO:0000256" key="9">
    <source>
        <dbReference type="SAM" id="SignalP"/>
    </source>
</evidence>
<evidence type="ECO:0000256" key="1">
    <source>
        <dbReference type="ARBA" id="ARBA00004123"/>
    </source>
</evidence>
<dbReference type="InterPro" id="IPR042869">
    <property type="entry name" value="ARHGAP11A/B"/>
</dbReference>
<dbReference type="eggNOG" id="KOG2710">
    <property type="taxonomic scope" value="Eukaryota"/>
</dbReference>
<evidence type="ECO:0000256" key="5">
    <source>
        <dbReference type="ARBA" id="ARBA00055252"/>
    </source>
</evidence>
<dbReference type="FunFam" id="1.10.555.10:FF:000042">
    <property type="entry name" value="rho GTPase-activating protein 11A isoform X1"/>
    <property type="match status" value="1"/>
</dbReference>
<evidence type="ECO:0000256" key="7">
    <source>
        <dbReference type="ARBA" id="ARBA00079128"/>
    </source>
</evidence>
<keyword evidence="3" id="KW-0597">Phosphoprotein</keyword>
<keyword evidence="12" id="KW-1185">Reference proteome</keyword>
<dbReference type="InterPro" id="IPR008936">
    <property type="entry name" value="Rho_GTPase_activation_prot"/>
</dbReference>
<feature type="chain" id="PRO_5001872188" description="Rho GTPase-activating protein 11A" evidence="9">
    <location>
        <begin position="21"/>
        <end position="996"/>
    </location>
</feature>
<feature type="region of interest" description="Disordered" evidence="8">
    <location>
        <begin position="974"/>
        <end position="996"/>
    </location>
</feature>
<comment type="function">
    <text evidence="5">GTPase activator for the Rho-type GTPases by converting them to an inactive GDP-bound state.</text>
</comment>
<evidence type="ECO:0000256" key="6">
    <source>
        <dbReference type="ARBA" id="ARBA00071528"/>
    </source>
</evidence>
<name>A0A091DQZ8_FUKDA</name>
<feature type="region of interest" description="Disordered" evidence="8">
    <location>
        <begin position="558"/>
        <end position="590"/>
    </location>
</feature>
<dbReference type="PANTHER" id="PTHR15670:SF4">
    <property type="entry name" value="RHO GTPASE-ACTIVATING PROTEIN 11A"/>
    <property type="match status" value="1"/>
</dbReference>
<dbReference type="Gene3D" id="1.10.555.10">
    <property type="entry name" value="Rho GTPase activation protein"/>
    <property type="match status" value="1"/>
</dbReference>
<dbReference type="OMA" id="RQPIRHK"/>
<evidence type="ECO:0000259" key="10">
    <source>
        <dbReference type="PROSITE" id="PS50238"/>
    </source>
</evidence>
<dbReference type="GO" id="GO:0007165">
    <property type="term" value="P:signal transduction"/>
    <property type="evidence" value="ECO:0007669"/>
    <property type="project" value="InterPro"/>
</dbReference>
<proteinExistence type="predicted"/>
<accession>A0A091DQZ8</accession>
<dbReference type="GO" id="GO:0005096">
    <property type="term" value="F:GTPase activator activity"/>
    <property type="evidence" value="ECO:0007669"/>
    <property type="project" value="UniProtKB-KW"/>
</dbReference>
<dbReference type="PANTHER" id="PTHR15670">
    <property type="entry name" value="RHO GTPASE ACTIVATING PROTEIN 11A"/>
    <property type="match status" value="1"/>
</dbReference>
<feature type="region of interest" description="Disordered" evidence="8">
    <location>
        <begin position="720"/>
        <end position="748"/>
    </location>
</feature>
<keyword evidence="9" id="KW-0732">Signal</keyword>
<evidence type="ECO:0000313" key="11">
    <source>
        <dbReference type="EMBL" id="KFO32903.1"/>
    </source>
</evidence>
<dbReference type="Proteomes" id="UP000028990">
    <property type="component" value="Unassembled WGS sequence"/>
</dbReference>
<dbReference type="GO" id="GO:0005634">
    <property type="term" value="C:nucleus"/>
    <property type="evidence" value="ECO:0007669"/>
    <property type="project" value="UniProtKB-SubCell"/>
</dbReference>
<dbReference type="OrthoDB" id="410651at2759"/>
<gene>
    <name evidence="11" type="ORF">H920_05519</name>
</gene>
<feature type="signal peptide" evidence="9">
    <location>
        <begin position="1"/>
        <end position="20"/>
    </location>
</feature>